<dbReference type="OrthoDB" id="7398970at2759"/>
<dbReference type="Pfam" id="PF16091">
    <property type="entry name" value="DUF4820"/>
    <property type="match status" value="1"/>
</dbReference>
<feature type="compositionally biased region" description="Low complexity" evidence="1">
    <location>
        <begin position="412"/>
        <end position="422"/>
    </location>
</feature>
<feature type="compositionally biased region" description="Basic residues" evidence="1">
    <location>
        <begin position="424"/>
        <end position="438"/>
    </location>
</feature>
<accession>A0A0M4EW84</accession>
<dbReference type="AlphaFoldDB" id="A0A0M4EW84"/>
<evidence type="ECO:0000313" key="3">
    <source>
        <dbReference type="Proteomes" id="UP000494163"/>
    </source>
</evidence>
<feature type="compositionally biased region" description="Low complexity" evidence="1">
    <location>
        <begin position="303"/>
        <end position="312"/>
    </location>
</feature>
<name>A0A0M4EW84_DROBS</name>
<dbReference type="Proteomes" id="UP000494163">
    <property type="component" value="Chromosome 2R"/>
</dbReference>
<organism evidence="2 3">
    <name type="scientific">Drosophila busckii</name>
    <name type="common">Fruit fly</name>
    <dbReference type="NCBI Taxonomy" id="30019"/>
    <lineage>
        <taxon>Eukaryota</taxon>
        <taxon>Metazoa</taxon>
        <taxon>Ecdysozoa</taxon>
        <taxon>Arthropoda</taxon>
        <taxon>Hexapoda</taxon>
        <taxon>Insecta</taxon>
        <taxon>Pterygota</taxon>
        <taxon>Neoptera</taxon>
        <taxon>Endopterygota</taxon>
        <taxon>Diptera</taxon>
        <taxon>Brachycera</taxon>
        <taxon>Muscomorpha</taxon>
        <taxon>Ephydroidea</taxon>
        <taxon>Drosophilidae</taxon>
        <taxon>Drosophila</taxon>
    </lineage>
</organism>
<dbReference type="InterPro" id="IPR032150">
    <property type="entry name" value="DUF4820"/>
</dbReference>
<protein>
    <submittedName>
        <fullName evidence="2">CG42351</fullName>
    </submittedName>
</protein>
<dbReference type="EMBL" id="CP012524">
    <property type="protein sequence ID" value="ALC42300.1"/>
    <property type="molecule type" value="Genomic_DNA"/>
</dbReference>
<sequence length="438" mass="48631">MAQVTATKEQQRDHIDEDEVSELQRPPSFYQLVHEQAERFASTRIGQFAIEKADRGLKLIEDTTKWSLPQEKNSSATPLERPLPWAPFLLLIVTLRLARIWLSMGALLIGNAPVSPQAMIYFIQTRRRKLRAIRVHGLRVMRQRQQEASSHANKSYTHQLSQWLSKAICRPGVQRANSGRLFNTTAAAEAENKPLNKSVSKRPREEECNADQNMTIDQILAKYAEENSEDDSDFVPHAEEETETSSSSSSSGEGASSESHSSDEISESEARENLDTHLTNGKVTQSQAQALSNGNGSNKEQTEVAAAAATQAAKKDGQNWKSAPGPRSAALMNSRVYNNTAAAGSPNNFNNCYSPQALLHNVTINSALVHSTPNSEVEGPSTPSSVLEETAKQSIIEAHVNTTPVQPPKQPPQQQQQHQQQPRHFNHPNQRFRGRNRR</sequence>
<feature type="compositionally biased region" description="Polar residues" evidence="1">
    <location>
        <begin position="372"/>
        <end position="387"/>
    </location>
</feature>
<gene>
    <name evidence="2" type="ORF">Dbus_chr2Rg1879</name>
</gene>
<feature type="region of interest" description="Disordered" evidence="1">
    <location>
        <begin position="1"/>
        <end position="26"/>
    </location>
</feature>
<feature type="region of interest" description="Disordered" evidence="1">
    <location>
        <begin position="372"/>
        <end position="438"/>
    </location>
</feature>
<reference evidence="2 3" key="1">
    <citation type="submission" date="2015-08" db="EMBL/GenBank/DDBJ databases">
        <title>Ancestral chromatin configuration constrains chromatin evolution on differentiating sex chromosomes in Drosophila.</title>
        <authorList>
            <person name="Zhou Q."/>
            <person name="Bachtrog D."/>
        </authorList>
    </citation>
    <scope>NUCLEOTIDE SEQUENCE [LARGE SCALE GENOMIC DNA]</scope>
    <source>
        <tissue evidence="2">Whole larvae</tissue>
    </source>
</reference>
<keyword evidence="3" id="KW-1185">Reference proteome</keyword>
<feature type="compositionally biased region" description="Basic and acidic residues" evidence="1">
    <location>
        <begin position="260"/>
        <end position="275"/>
    </location>
</feature>
<evidence type="ECO:0000313" key="2">
    <source>
        <dbReference type="EMBL" id="ALC42300.1"/>
    </source>
</evidence>
<evidence type="ECO:0000256" key="1">
    <source>
        <dbReference type="SAM" id="MobiDB-lite"/>
    </source>
</evidence>
<proteinExistence type="predicted"/>
<feature type="compositionally biased region" description="Low complexity" evidence="1">
    <location>
        <begin position="244"/>
        <end position="259"/>
    </location>
</feature>
<feature type="region of interest" description="Disordered" evidence="1">
    <location>
        <begin position="189"/>
        <end position="327"/>
    </location>
</feature>
<feature type="compositionally biased region" description="Polar residues" evidence="1">
    <location>
        <begin position="276"/>
        <end position="299"/>
    </location>
</feature>